<dbReference type="SUPFAM" id="SSF53067">
    <property type="entry name" value="Actin-like ATPase domain"/>
    <property type="match status" value="2"/>
</dbReference>
<dbReference type="CDD" id="cd10229">
    <property type="entry name" value="ASKHA_NBD_HSP70_HSPA12"/>
    <property type="match status" value="1"/>
</dbReference>
<dbReference type="Gene3D" id="3.90.640.10">
    <property type="entry name" value="Actin, Chain A, domain 4"/>
    <property type="match status" value="1"/>
</dbReference>
<protein>
    <recommendedName>
        <fullName evidence="4">Actin-like ATPase domain-containing protein</fullName>
    </recommendedName>
</protein>
<evidence type="ECO:0000313" key="3">
    <source>
        <dbReference type="Proteomes" id="UP000612746"/>
    </source>
</evidence>
<dbReference type="EMBL" id="JAEPRA010000010">
    <property type="protein sequence ID" value="KAG2179356.1"/>
    <property type="molecule type" value="Genomic_DNA"/>
</dbReference>
<dbReference type="PANTHER" id="PTHR14187:SF5">
    <property type="entry name" value="HEAT SHOCK 70 KDA PROTEIN 12A"/>
    <property type="match status" value="1"/>
</dbReference>
<comment type="caution">
    <text evidence="2">The sequence shown here is derived from an EMBL/GenBank/DDBJ whole genome shotgun (WGS) entry which is preliminary data.</text>
</comment>
<dbReference type="InterPro" id="IPR043129">
    <property type="entry name" value="ATPase_NBD"/>
</dbReference>
<dbReference type="AlphaFoldDB" id="A0A8H7PUB0"/>
<accession>A0A8H7PUB0</accession>
<dbReference type="Gene3D" id="3.30.420.40">
    <property type="match status" value="2"/>
</dbReference>
<dbReference type="OrthoDB" id="2963168at2759"/>
<gene>
    <name evidence="2" type="ORF">INT44_006202</name>
</gene>
<sequence length="620" mass="69806">TEAPSPSSTPVESLPTPPVNTNGDDKDIADIVPPSSPLIKPVTDSQPTDFKKYAVVVAIDFGRWSLPFSVYAQSTTVNELVVGCSYAFAEDENIQDITKWHKYSGFYSKTPTLLLYKHKPLKVQDWGNGARLAMLKPNTKDSTLLKCFKLHLSDNQEYGELPPLTVGSETFDPIRPIADYLKLFHQNVMEELRKGFANNYDPERFRYCLTVPAIWSDRAKTSMREAAIRSGIISRDDPVERLILISEPEAAALYCEKRSESWNLQHGDKFMIVDAGGGTVDLIVYEIEHLDPKMPRTLKELTKGQGGLCGGAYIDENMRKLLRSKLKRYIKSIPACAFEMMMDEFVQTIKPEFNGKETQYLQLPASAQCDQTDESIGLENGILLLTADELNDRVFKPVINRVIKLIDEQLRQCQTYINAIFMVGGFGSSNYLYTLVEEAFRDRVTMIASPPRGELAVVHGAVMHALHPDKVTSKIARRTYGVMTRMKFEDGLDPEDSAIITVDGVKRCSTRFDVYLQKGDRIEVQDHPIRKNFWISYPANTETDLYAYDGDGPIPRQVTDPGVRKIADFPIEIPQLPGVRAGDRVDLQIDFVFASTELRIEVLVKGQRMSFTSKLDSEDA</sequence>
<organism evidence="2 3">
    <name type="scientific">Umbelopsis vinacea</name>
    <dbReference type="NCBI Taxonomy" id="44442"/>
    <lineage>
        <taxon>Eukaryota</taxon>
        <taxon>Fungi</taxon>
        <taxon>Fungi incertae sedis</taxon>
        <taxon>Mucoromycota</taxon>
        <taxon>Mucoromycotina</taxon>
        <taxon>Umbelopsidomycetes</taxon>
        <taxon>Umbelopsidales</taxon>
        <taxon>Umbelopsidaceae</taxon>
        <taxon>Umbelopsis</taxon>
    </lineage>
</organism>
<evidence type="ECO:0000256" key="1">
    <source>
        <dbReference type="SAM" id="MobiDB-lite"/>
    </source>
</evidence>
<reference evidence="2" key="1">
    <citation type="submission" date="2020-12" db="EMBL/GenBank/DDBJ databases">
        <title>Metabolic potential, ecology and presence of endohyphal bacteria is reflected in genomic diversity of Mucoromycotina.</title>
        <authorList>
            <person name="Muszewska A."/>
            <person name="Okrasinska A."/>
            <person name="Steczkiewicz K."/>
            <person name="Drgas O."/>
            <person name="Orlowska M."/>
            <person name="Perlinska-Lenart U."/>
            <person name="Aleksandrzak-Piekarczyk T."/>
            <person name="Szatraj K."/>
            <person name="Zielenkiewicz U."/>
            <person name="Pilsyk S."/>
            <person name="Malc E."/>
            <person name="Mieczkowski P."/>
            <person name="Kruszewska J.S."/>
            <person name="Biernat P."/>
            <person name="Pawlowska J."/>
        </authorList>
    </citation>
    <scope>NUCLEOTIDE SEQUENCE</scope>
    <source>
        <strain evidence="2">WA0000051536</strain>
    </source>
</reference>
<proteinExistence type="predicted"/>
<feature type="non-terminal residue" evidence="2">
    <location>
        <position position="1"/>
    </location>
</feature>
<dbReference type="Proteomes" id="UP000612746">
    <property type="component" value="Unassembled WGS sequence"/>
</dbReference>
<dbReference type="PANTHER" id="PTHR14187">
    <property type="entry name" value="ALPHA KINASE/ELONGATION FACTOR 2 KINASE"/>
    <property type="match status" value="1"/>
</dbReference>
<name>A0A8H7PUB0_9FUNG</name>
<keyword evidence="3" id="KW-1185">Reference proteome</keyword>
<feature type="compositionally biased region" description="Polar residues" evidence="1">
    <location>
        <begin position="1"/>
        <end position="11"/>
    </location>
</feature>
<evidence type="ECO:0000313" key="2">
    <source>
        <dbReference type="EMBL" id="KAG2179356.1"/>
    </source>
</evidence>
<evidence type="ECO:0008006" key="4">
    <source>
        <dbReference type="Google" id="ProtNLM"/>
    </source>
</evidence>
<feature type="region of interest" description="Disordered" evidence="1">
    <location>
        <begin position="1"/>
        <end position="28"/>
    </location>
</feature>